<dbReference type="EMBL" id="JBHSEI010000002">
    <property type="protein sequence ID" value="MFC4637890.1"/>
    <property type="molecule type" value="Genomic_DNA"/>
</dbReference>
<dbReference type="Proteomes" id="UP001595952">
    <property type="component" value="Unassembled WGS sequence"/>
</dbReference>
<keyword evidence="4" id="KW-1185">Reference proteome</keyword>
<sequence>MTHTARLALLGALLGATASGQVAPAGAFVDNTAHVLFNDGDRDGTQASATVHSTVASVCIPALSAPSDVLVPPAGQAVWPVTLTTQSNSEQQVYLTVQSPFAARVVHDTNGNGAIDAADTELHGSVTLGASQGAALLIELKATPTTIAAPVTLTADCGERATITANSTVPQAALSLRKTLTQTGILKSGDTVSYTLELENTGQTPLTDLRAEDALDSELRFERADFGGTLSGTTVVWTGLTLAPGQKMQLHLDARIKDGTKDNADVRNTFQAMAPQLVKAATSNTVTATTFSSALLIDKTVSKQAVQVGDLITFSIRITNGSPTATLSDVTLEDRMPAGLTLQPGTSTLDGVPLQDPTGTPAVYRLGDFAPRQSRVLRYVTRVNAQSAGAITNVAVASGKLGLLGATLGVVASNVSNAQVLPVPPGELGRALITGRVYLDRDESGTFTAGDAALPGARILLAGGRSAVTDSFGRYHFEAVTPGTHALRLDPVAPGAPAPHPGDAGRPGSRLVNAFGLVNVDFPVKPLVGTAVVARQTTVRLGGVTLNKTVQGLRAVLILSSPDVTTVTVTDAGQRWTVTLTPGLPTVLTYDLAPSTPFTDPDLTSGDQP</sequence>
<protein>
    <recommendedName>
        <fullName evidence="2">DUF11 domain-containing protein</fullName>
    </recommendedName>
</protein>
<feature type="domain" description="DUF11" evidence="2">
    <location>
        <begin position="295"/>
        <end position="399"/>
    </location>
</feature>
<dbReference type="RefSeq" id="WP_380060917.1">
    <property type="nucleotide sequence ID" value="NZ_JBHSEI010000002.1"/>
</dbReference>
<organism evidence="3 4">
    <name type="scientific">Deinococcus hohokamensis</name>
    <dbReference type="NCBI Taxonomy" id="309883"/>
    <lineage>
        <taxon>Bacteria</taxon>
        <taxon>Thermotogati</taxon>
        <taxon>Deinococcota</taxon>
        <taxon>Deinococci</taxon>
        <taxon>Deinococcales</taxon>
        <taxon>Deinococcaceae</taxon>
        <taxon>Deinococcus</taxon>
    </lineage>
</organism>
<dbReference type="Gene3D" id="2.60.40.10">
    <property type="entry name" value="Immunoglobulins"/>
    <property type="match status" value="1"/>
</dbReference>
<dbReference type="Gene3D" id="2.60.40.740">
    <property type="match status" value="1"/>
</dbReference>
<accession>A0ABV9I6N3</accession>
<name>A0ABV9I6N3_9DEIO</name>
<dbReference type="InterPro" id="IPR001434">
    <property type="entry name" value="OmcB-like_DUF11"/>
</dbReference>
<dbReference type="NCBIfam" id="TIGR01451">
    <property type="entry name" value="B_ant_repeat"/>
    <property type="match status" value="2"/>
</dbReference>
<feature type="domain" description="DUF11" evidence="2">
    <location>
        <begin position="174"/>
        <end position="285"/>
    </location>
</feature>
<feature type="chain" id="PRO_5045417120" description="DUF11 domain-containing protein" evidence="1">
    <location>
        <begin position="28"/>
        <end position="609"/>
    </location>
</feature>
<dbReference type="InterPro" id="IPR013783">
    <property type="entry name" value="Ig-like_fold"/>
</dbReference>
<keyword evidence="1" id="KW-0732">Signal</keyword>
<dbReference type="Pfam" id="PF01345">
    <property type="entry name" value="DUF11"/>
    <property type="match status" value="2"/>
</dbReference>
<dbReference type="PANTHER" id="PTHR34819">
    <property type="entry name" value="LARGE CYSTEINE-RICH PERIPLASMIC PROTEIN OMCB"/>
    <property type="match status" value="1"/>
</dbReference>
<dbReference type="InterPro" id="IPR051172">
    <property type="entry name" value="Chlamydia_OmcB"/>
</dbReference>
<evidence type="ECO:0000313" key="4">
    <source>
        <dbReference type="Proteomes" id="UP001595952"/>
    </source>
</evidence>
<reference evidence="4" key="1">
    <citation type="journal article" date="2019" name="Int. J. Syst. Evol. Microbiol.">
        <title>The Global Catalogue of Microorganisms (GCM) 10K type strain sequencing project: providing services to taxonomists for standard genome sequencing and annotation.</title>
        <authorList>
            <consortium name="The Broad Institute Genomics Platform"/>
            <consortium name="The Broad Institute Genome Sequencing Center for Infectious Disease"/>
            <person name="Wu L."/>
            <person name="Ma J."/>
        </authorList>
    </citation>
    <scope>NUCLEOTIDE SEQUENCE [LARGE SCALE GENOMIC DNA]</scope>
    <source>
        <strain evidence="4">CCUG 55995</strain>
    </source>
</reference>
<feature type="signal peptide" evidence="1">
    <location>
        <begin position="1"/>
        <end position="27"/>
    </location>
</feature>
<evidence type="ECO:0000259" key="2">
    <source>
        <dbReference type="Pfam" id="PF01345"/>
    </source>
</evidence>
<dbReference type="InterPro" id="IPR047589">
    <property type="entry name" value="DUF11_rpt"/>
</dbReference>
<comment type="caution">
    <text evidence="3">The sequence shown here is derived from an EMBL/GenBank/DDBJ whole genome shotgun (WGS) entry which is preliminary data.</text>
</comment>
<evidence type="ECO:0000256" key="1">
    <source>
        <dbReference type="SAM" id="SignalP"/>
    </source>
</evidence>
<proteinExistence type="predicted"/>
<evidence type="ECO:0000313" key="3">
    <source>
        <dbReference type="EMBL" id="MFC4637890.1"/>
    </source>
</evidence>
<gene>
    <name evidence="3" type="ORF">ACFO0D_06005</name>
</gene>
<dbReference type="SUPFAM" id="SSF117074">
    <property type="entry name" value="Hypothetical protein PA1324"/>
    <property type="match status" value="1"/>
</dbReference>